<evidence type="ECO:0000313" key="4">
    <source>
        <dbReference type="Proteomes" id="UP001151760"/>
    </source>
</evidence>
<feature type="compositionally biased region" description="Acidic residues" evidence="2">
    <location>
        <begin position="151"/>
        <end position="173"/>
    </location>
</feature>
<organism evidence="3 4">
    <name type="scientific">Tanacetum coccineum</name>
    <dbReference type="NCBI Taxonomy" id="301880"/>
    <lineage>
        <taxon>Eukaryota</taxon>
        <taxon>Viridiplantae</taxon>
        <taxon>Streptophyta</taxon>
        <taxon>Embryophyta</taxon>
        <taxon>Tracheophyta</taxon>
        <taxon>Spermatophyta</taxon>
        <taxon>Magnoliopsida</taxon>
        <taxon>eudicotyledons</taxon>
        <taxon>Gunneridae</taxon>
        <taxon>Pentapetalae</taxon>
        <taxon>asterids</taxon>
        <taxon>campanulids</taxon>
        <taxon>Asterales</taxon>
        <taxon>Asteraceae</taxon>
        <taxon>Asteroideae</taxon>
        <taxon>Anthemideae</taxon>
        <taxon>Anthemidinae</taxon>
        <taxon>Tanacetum</taxon>
    </lineage>
</organism>
<reference evidence="3" key="2">
    <citation type="submission" date="2022-01" db="EMBL/GenBank/DDBJ databases">
        <authorList>
            <person name="Yamashiro T."/>
            <person name="Shiraishi A."/>
            <person name="Satake H."/>
            <person name="Nakayama K."/>
        </authorList>
    </citation>
    <scope>NUCLEOTIDE SEQUENCE</scope>
</reference>
<reference evidence="3" key="1">
    <citation type="journal article" date="2022" name="Int. J. Mol. Sci.">
        <title>Draft Genome of Tanacetum Coccineum: Genomic Comparison of Closely Related Tanacetum-Family Plants.</title>
        <authorList>
            <person name="Yamashiro T."/>
            <person name="Shiraishi A."/>
            <person name="Nakayama K."/>
            <person name="Satake H."/>
        </authorList>
    </citation>
    <scope>NUCLEOTIDE SEQUENCE</scope>
</reference>
<feature type="compositionally biased region" description="Basic and acidic residues" evidence="2">
    <location>
        <begin position="50"/>
        <end position="63"/>
    </location>
</feature>
<evidence type="ECO:0000313" key="3">
    <source>
        <dbReference type="EMBL" id="GJT03695.1"/>
    </source>
</evidence>
<feature type="coiled-coil region" evidence="1">
    <location>
        <begin position="317"/>
        <end position="388"/>
    </location>
</feature>
<proteinExistence type="predicted"/>
<gene>
    <name evidence="3" type="ORF">Tco_0838157</name>
</gene>
<feature type="region of interest" description="Disordered" evidence="2">
    <location>
        <begin position="119"/>
        <end position="228"/>
    </location>
</feature>
<comment type="caution">
    <text evidence="3">The sequence shown here is derived from an EMBL/GenBank/DDBJ whole genome shotgun (WGS) entry which is preliminary data.</text>
</comment>
<accession>A0ABQ5ALZ0</accession>
<evidence type="ECO:0000256" key="1">
    <source>
        <dbReference type="SAM" id="Coils"/>
    </source>
</evidence>
<name>A0ABQ5ALZ0_9ASTR</name>
<feature type="compositionally biased region" description="Basic and acidic residues" evidence="2">
    <location>
        <begin position="174"/>
        <end position="184"/>
    </location>
</feature>
<keyword evidence="4" id="KW-1185">Reference proteome</keyword>
<protein>
    <submittedName>
        <fullName evidence="3">Uncharacterized protein</fullName>
    </submittedName>
</protein>
<evidence type="ECO:0000256" key="2">
    <source>
        <dbReference type="SAM" id="MobiDB-lite"/>
    </source>
</evidence>
<sequence length="433" mass="48253">MILTRCISRHEDTQVYGTILPTELTNQAMLESKAYQTYYAFASGEKDPKPKYIRTKVDSDTSPKKKPVQATKGTRLKLKAKVAKPDKKKQPVKKTKAKGLAVLSKVALTKAEQLKLATKRSKKDFHLSHASGLGVPDVPPYESESDKESWGDSEDEYDVDDDGESDDHDDYSDDERTKSDRDEIPDPNLTNVDQTELEEEDVNDIVHTPLDYELTDKEKLDDEETMDDEEDEEVIKELYDDVNANLGNDDTKIIDADQGASEQQNVSQESGKLLNLENPSPAENEIASLLETFTHHATVIPEITSCFTTTTPPPTPVSALESKMSKLRQTNQCAEAVSSILGIVDTYLASKMKEAVYVAVQLQTNKLREEAQAENQEFLNQVDSTMKTIIKDQVKAQVSKIMPKIEKYVTESLGAKVLVRSTNQPQTAYAVAA</sequence>
<dbReference type="EMBL" id="BQNB010012448">
    <property type="protein sequence ID" value="GJT03695.1"/>
    <property type="molecule type" value="Genomic_DNA"/>
</dbReference>
<keyword evidence="1" id="KW-0175">Coiled coil</keyword>
<dbReference type="Proteomes" id="UP001151760">
    <property type="component" value="Unassembled WGS sequence"/>
</dbReference>
<feature type="region of interest" description="Disordered" evidence="2">
    <location>
        <begin position="50"/>
        <end position="96"/>
    </location>
</feature>